<evidence type="ECO:0000256" key="7">
    <source>
        <dbReference type="ARBA" id="ARBA00037847"/>
    </source>
</evidence>
<dbReference type="GO" id="GO:0012505">
    <property type="term" value="C:endomembrane system"/>
    <property type="evidence" value="ECO:0007669"/>
    <property type="project" value="UniProtKB-SubCell"/>
</dbReference>
<dbReference type="SUPFAM" id="SSF101576">
    <property type="entry name" value="Supernatant protein factor (SPF), C-terminal domain"/>
    <property type="match status" value="1"/>
</dbReference>
<evidence type="ECO:0000313" key="11">
    <source>
        <dbReference type="EMBL" id="KAH3852015.1"/>
    </source>
</evidence>
<feature type="domain" description="GOLD" evidence="10">
    <location>
        <begin position="34"/>
        <end position="115"/>
    </location>
</feature>
<feature type="chain" id="PRO_5038745457" description="GOLD domain-containing protein" evidence="9">
    <location>
        <begin position="25"/>
        <end position="214"/>
    </location>
</feature>
<reference evidence="11" key="1">
    <citation type="journal article" date="2019" name="bioRxiv">
        <title>The Genome of the Zebra Mussel, Dreissena polymorpha: A Resource for Invasive Species Research.</title>
        <authorList>
            <person name="McCartney M.A."/>
            <person name="Auch B."/>
            <person name="Kono T."/>
            <person name="Mallez S."/>
            <person name="Zhang Y."/>
            <person name="Obille A."/>
            <person name="Becker A."/>
            <person name="Abrahante J.E."/>
            <person name="Garbe J."/>
            <person name="Badalamenti J.P."/>
            <person name="Herman A."/>
            <person name="Mangelson H."/>
            <person name="Liachko I."/>
            <person name="Sullivan S."/>
            <person name="Sone E.D."/>
            <person name="Koren S."/>
            <person name="Silverstein K.A.T."/>
            <person name="Beckman K.B."/>
            <person name="Gohl D.M."/>
        </authorList>
    </citation>
    <scope>NUCLEOTIDE SEQUENCE</scope>
    <source>
        <strain evidence="11">Duluth1</strain>
        <tissue evidence="11">Whole animal</tissue>
    </source>
</reference>
<dbReference type="EMBL" id="JAIWYP010000003">
    <property type="protein sequence ID" value="KAH3852015.1"/>
    <property type="molecule type" value="Genomic_DNA"/>
</dbReference>
<comment type="similarity">
    <text evidence="2 8">Belongs to the EMP24/GP25L family.</text>
</comment>
<name>A0A9D4R3L1_DREPO</name>
<keyword evidence="6" id="KW-0472">Membrane</keyword>
<evidence type="ECO:0000256" key="4">
    <source>
        <dbReference type="ARBA" id="ARBA00022729"/>
    </source>
</evidence>
<keyword evidence="12" id="KW-1185">Reference proteome</keyword>
<evidence type="ECO:0000256" key="3">
    <source>
        <dbReference type="ARBA" id="ARBA00022692"/>
    </source>
</evidence>
<dbReference type="GO" id="GO:0016020">
    <property type="term" value="C:membrane"/>
    <property type="evidence" value="ECO:0007669"/>
    <property type="project" value="UniProtKB-SubCell"/>
</dbReference>
<feature type="signal peptide" evidence="9">
    <location>
        <begin position="1"/>
        <end position="24"/>
    </location>
</feature>
<dbReference type="InterPro" id="IPR036598">
    <property type="entry name" value="GOLD_dom_sf"/>
</dbReference>
<organism evidence="11 12">
    <name type="scientific">Dreissena polymorpha</name>
    <name type="common">Zebra mussel</name>
    <name type="synonym">Mytilus polymorpha</name>
    <dbReference type="NCBI Taxonomy" id="45954"/>
    <lineage>
        <taxon>Eukaryota</taxon>
        <taxon>Metazoa</taxon>
        <taxon>Spiralia</taxon>
        <taxon>Lophotrochozoa</taxon>
        <taxon>Mollusca</taxon>
        <taxon>Bivalvia</taxon>
        <taxon>Autobranchia</taxon>
        <taxon>Heteroconchia</taxon>
        <taxon>Euheterodonta</taxon>
        <taxon>Imparidentia</taxon>
        <taxon>Neoheterodontei</taxon>
        <taxon>Myida</taxon>
        <taxon>Dreissenoidea</taxon>
        <taxon>Dreissenidae</taxon>
        <taxon>Dreissena</taxon>
    </lineage>
</organism>
<dbReference type="SMART" id="SM01190">
    <property type="entry name" value="EMP24_GP25L"/>
    <property type="match status" value="1"/>
</dbReference>
<dbReference type="PROSITE" id="PS50866">
    <property type="entry name" value="GOLD"/>
    <property type="match status" value="1"/>
</dbReference>
<dbReference type="AlphaFoldDB" id="A0A9D4R3L1"/>
<evidence type="ECO:0000256" key="6">
    <source>
        <dbReference type="ARBA" id="ARBA00023136"/>
    </source>
</evidence>
<evidence type="ECO:0000313" key="12">
    <source>
        <dbReference type="Proteomes" id="UP000828390"/>
    </source>
</evidence>
<proteinExistence type="inferred from homology"/>
<comment type="caution">
    <text evidence="11">The sequence shown here is derived from an EMBL/GenBank/DDBJ whole genome shotgun (WGS) entry which is preliminary data.</text>
</comment>
<dbReference type="PANTHER" id="PTHR22811">
    <property type="entry name" value="TRANSMEMBRANE EMP24 DOMAIN-CONTAINING PROTEIN"/>
    <property type="match status" value="1"/>
</dbReference>
<comment type="subcellular location">
    <subcellularLocation>
        <location evidence="7">Endomembrane system</location>
        <topology evidence="7">Single-pass membrane protein</topology>
    </subcellularLocation>
    <subcellularLocation>
        <location evidence="1 8">Membrane</location>
        <topology evidence="1 8">Single-pass type I membrane protein</topology>
    </subcellularLocation>
</comment>
<dbReference type="InterPro" id="IPR015720">
    <property type="entry name" value="Emp24-like"/>
</dbReference>
<gene>
    <name evidence="11" type="ORF">DPMN_094505</name>
</gene>
<evidence type="ECO:0000256" key="1">
    <source>
        <dbReference type="ARBA" id="ARBA00004479"/>
    </source>
</evidence>
<dbReference type="InterPro" id="IPR009038">
    <property type="entry name" value="GOLD_dom"/>
</dbReference>
<reference evidence="11" key="2">
    <citation type="submission" date="2020-11" db="EMBL/GenBank/DDBJ databases">
        <authorList>
            <person name="McCartney M.A."/>
            <person name="Auch B."/>
            <person name="Kono T."/>
            <person name="Mallez S."/>
            <person name="Becker A."/>
            <person name="Gohl D.M."/>
            <person name="Silverstein K.A.T."/>
            <person name="Koren S."/>
            <person name="Bechman K.B."/>
            <person name="Herman A."/>
            <person name="Abrahante J.E."/>
            <person name="Garbe J."/>
        </authorList>
    </citation>
    <scope>NUCLEOTIDE SEQUENCE</scope>
    <source>
        <strain evidence="11">Duluth1</strain>
        <tissue evidence="11">Whole animal</tissue>
    </source>
</reference>
<dbReference type="Pfam" id="PF01105">
    <property type="entry name" value="EMP24_GP25L"/>
    <property type="match status" value="1"/>
</dbReference>
<dbReference type="Proteomes" id="UP000828390">
    <property type="component" value="Unassembled WGS sequence"/>
</dbReference>
<protein>
    <recommendedName>
        <fullName evidence="10">GOLD domain-containing protein</fullName>
    </recommendedName>
</protein>
<sequence>MEIGFISMVIVVCVFCTASARGTALTFEVPDQKRFCLIELFEGPKDYVLEYKVLKGGQQDIDVHVRSPNGKIIYRQDKASEGRFEFETSRGDYQICFSNEFSSWVHKVVYADLRPADVHSLAGEANQQIPFVRTSGESSCDEIHETLTTVMRFQRDFRIKESIGRHIAETLLSNVTWMSVFQTFAVLITGLGQTFILKRFFTDRTSELGIKEGT</sequence>
<evidence type="ECO:0000256" key="9">
    <source>
        <dbReference type="SAM" id="SignalP"/>
    </source>
</evidence>
<evidence type="ECO:0000259" key="10">
    <source>
        <dbReference type="PROSITE" id="PS50866"/>
    </source>
</evidence>
<accession>A0A9D4R3L1</accession>
<evidence type="ECO:0000256" key="5">
    <source>
        <dbReference type="ARBA" id="ARBA00022989"/>
    </source>
</evidence>
<evidence type="ECO:0000256" key="2">
    <source>
        <dbReference type="ARBA" id="ARBA00007104"/>
    </source>
</evidence>
<keyword evidence="4 9" id="KW-0732">Signal</keyword>
<keyword evidence="5" id="KW-1133">Transmembrane helix</keyword>
<keyword evidence="3 8" id="KW-0812">Transmembrane</keyword>
<evidence type="ECO:0000256" key="8">
    <source>
        <dbReference type="RuleBase" id="RU003827"/>
    </source>
</evidence>